<evidence type="ECO:0000313" key="1">
    <source>
        <dbReference type="EMBL" id="KAJ7202064.1"/>
    </source>
</evidence>
<dbReference type="EMBL" id="JARJCW010000056">
    <property type="protein sequence ID" value="KAJ7202064.1"/>
    <property type="molecule type" value="Genomic_DNA"/>
</dbReference>
<dbReference type="Proteomes" id="UP001219525">
    <property type="component" value="Unassembled WGS sequence"/>
</dbReference>
<proteinExistence type="predicted"/>
<name>A0AAD6Y6L8_9AGAR</name>
<keyword evidence="2" id="KW-1185">Reference proteome</keyword>
<organism evidence="1 2">
    <name type="scientific">Mycena pura</name>
    <dbReference type="NCBI Taxonomy" id="153505"/>
    <lineage>
        <taxon>Eukaryota</taxon>
        <taxon>Fungi</taxon>
        <taxon>Dikarya</taxon>
        <taxon>Basidiomycota</taxon>
        <taxon>Agaricomycotina</taxon>
        <taxon>Agaricomycetes</taxon>
        <taxon>Agaricomycetidae</taxon>
        <taxon>Agaricales</taxon>
        <taxon>Marasmiineae</taxon>
        <taxon>Mycenaceae</taxon>
        <taxon>Mycena</taxon>
    </lineage>
</organism>
<protein>
    <submittedName>
        <fullName evidence="1">Uncharacterized protein</fullName>
    </submittedName>
</protein>
<comment type="caution">
    <text evidence="1">The sequence shown here is derived from an EMBL/GenBank/DDBJ whole genome shotgun (WGS) entry which is preliminary data.</text>
</comment>
<sequence length="271" mass="29074">MAAGACRDAVARVTAQALAGSALMVPTDSVKLAGVSEAGAAGGKSALRHWLKTPTYGIVSLSEDIARVGRPLRGGRFPSGSDLWLPLACSETGKSEGGNAVVQHFIQFIAEGPHGRIESMSPGSTERHGIVSWQTRFVWKETSVASVSVAVTKLGNVAVPRLPKVRVRVRNSTFTGSPTTHRLASLAVQRSTSIRLFGLWRCHIFVSMQQNTFVGSEVLKLQLLNAPQDPEQPPGNPFRIQPKFRTPVRKFGQNTPSGLKPFGNSGTVVWV</sequence>
<evidence type="ECO:0000313" key="2">
    <source>
        <dbReference type="Proteomes" id="UP001219525"/>
    </source>
</evidence>
<gene>
    <name evidence="1" type="ORF">GGX14DRAFT_399637</name>
</gene>
<accession>A0AAD6Y6L8</accession>
<reference evidence="1" key="1">
    <citation type="submission" date="2023-03" db="EMBL/GenBank/DDBJ databases">
        <title>Massive genome expansion in bonnet fungi (Mycena s.s.) driven by repeated elements and novel gene families across ecological guilds.</title>
        <authorList>
            <consortium name="Lawrence Berkeley National Laboratory"/>
            <person name="Harder C.B."/>
            <person name="Miyauchi S."/>
            <person name="Viragh M."/>
            <person name="Kuo A."/>
            <person name="Thoen E."/>
            <person name="Andreopoulos B."/>
            <person name="Lu D."/>
            <person name="Skrede I."/>
            <person name="Drula E."/>
            <person name="Henrissat B."/>
            <person name="Morin E."/>
            <person name="Kohler A."/>
            <person name="Barry K."/>
            <person name="LaButti K."/>
            <person name="Morin E."/>
            <person name="Salamov A."/>
            <person name="Lipzen A."/>
            <person name="Mereny Z."/>
            <person name="Hegedus B."/>
            <person name="Baldrian P."/>
            <person name="Stursova M."/>
            <person name="Weitz H."/>
            <person name="Taylor A."/>
            <person name="Grigoriev I.V."/>
            <person name="Nagy L.G."/>
            <person name="Martin F."/>
            <person name="Kauserud H."/>
        </authorList>
    </citation>
    <scope>NUCLEOTIDE SEQUENCE</scope>
    <source>
        <strain evidence="1">9144</strain>
    </source>
</reference>
<dbReference type="AlphaFoldDB" id="A0AAD6Y6L8"/>